<protein>
    <recommendedName>
        <fullName evidence="4">D-aminoacyl-tRNA deacylase</fullName>
        <ecNumber evidence="4">3.1.1.96</ecNumber>
    </recommendedName>
</protein>
<dbReference type="GO" id="GO:0051499">
    <property type="term" value="F:D-aminoacyl-tRNA deacylase activity"/>
    <property type="evidence" value="ECO:0007669"/>
    <property type="project" value="UniProtKB-UniRule"/>
</dbReference>
<evidence type="ECO:0000256" key="2">
    <source>
        <dbReference type="ARBA" id="ARBA00022801"/>
    </source>
</evidence>
<keyword evidence="6" id="KW-1185">Reference proteome</keyword>
<keyword evidence="2 4" id="KW-0378">Hydrolase</keyword>
<dbReference type="PANTHER" id="PTHR34667:SF1">
    <property type="entry name" value="D-AMINOACYL-TRNA DEACYLASE"/>
    <property type="match status" value="1"/>
</dbReference>
<dbReference type="SUPFAM" id="SSF142535">
    <property type="entry name" value="AF0625-like"/>
    <property type="match status" value="1"/>
</dbReference>
<sequence length="267" mass="29216">MSSGMRRLIVGSKEDDASLTMFRHFVEARGPEEVGDGLYADSSFVYMLVERRHIYCDNVDKDPRLSGEAFKDVVFLSRHSSSAQIKSLTVHPTGNFGPADLGGRERTVSVSDPGYMLPTLKELREAYSGNGYEITFEATHHGPYMETPNFYIEIGTTPEDWHRPEVLDAVLRAVESAHQCSGPTFIGVGGGHYMPKITEYAVENGIPVGHMVSKHSLAVTDRSGILEAIRKTPGCRGILVDRKGVKSEGKAIVSAVADELGMETVII</sequence>
<evidence type="ECO:0000256" key="4">
    <source>
        <dbReference type="HAMAP-Rule" id="MF_00562"/>
    </source>
</evidence>
<comment type="caution">
    <text evidence="5">The sequence shown here is derived from an EMBL/GenBank/DDBJ whole genome shotgun (WGS) entry which is preliminary data.</text>
</comment>
<evidence type="ECO:0000313" key="5">
    <source>
        <dbReference type="EMBL" id="GGM69349.1"/>
    </source>
</evidence>
<dbReference type="Proteomes" id="UP000632195">
    <property type="component" value="Unassembled WGS sequence"/>
</dbReference>
<dbReference type="EC" id="3.1.1.96" evidence="4"/>
<comment type="catalytic activity">
    <reaction evidence="4">
        <text>glycyl-tRNA(Ala) + H2O = tRNA(Ala) + glycine + H(+)</text>
        <dbReference type="Rhea" id="RHEA:53744"/>
        <dbReference type="Rhea" id="RHEA-COMP:9657"/>
        <dbReference type="Rhea" id="RHEA-COMP:13640"/>
        <dbReference type="ChEBI" id="CHEBI:15377"/>
        <dbReference type="ChEBI" id="CHEBI:15378"/>
        <dbReference type="ChEBI" id="CHEBI:57305"/>
        <dbReference type="ChEBI" id="CHEBI:78442"/>
        <dbReference type="ChEBI" id="CHEBI:78522"/>
        <dbReference type="EC" id="3.1.1.96"/>
    </reaction>
</comment>
<reference evidence="5" key="1">
    <citation type="journal article" date="2014" name="Int. J. Syst. Evol. Microbiol.">
        <title>Complete genome sequence of Corynebacterium casei LMG S-19264T (=DSM 44701T), isolated from a smear-ripened cheese.</title>
        <authorList>
            <consortium name="US DOE Joint Genome Institute (JGI-PGF)"/>
            <person name="Walter F."/>
            <person name="Albersmeier A."/>
            <person name="Kalinowski J."/>
            <person name="Ruckert C."/>
        </authorList>
    </citation>
    <scope>NUCLEOTIDE SEQUENCE</scope>
    <source>
        <strain evidence="5">JCM 13583</strain>
    </source>
</reference>
<dbReference type="EMBL" id="BMNY01000001">
    <property type="protein sequence ID" value="GGM69349.1"/>
    <property type="molecule type" value="Genomic_DNA"/>
</dbReference>
<gene>
    <name evidence="4" type="primary">dtdA</name>
    <name evidence="5" type="ORF">GCM10007108_04300</name>
</gene>
<accession>A0AA37BQE3</accession>
<evidence type="ECO:0000256" key="1">
    <source>
        <dbReference type="ARBA" id="ARBA00022723"/>
    </source>
</evidence>
<dbReference type="GO" id="GO:0008270">
    <property type="term" value="F:zinc ion binding"/>
    <property type="evidence" value="ECO:0007669"/>
    <property type="project" value="UniProtKB-UniRule"/>
</dbReference>
<dbReference type="HAMAP" id="MF_00562">
    <property type="entry name" value="Deacylase_DtdA"/>
    <property type="match status" value="1"/>
</dbReference>
<dbReference type="PANTHER" id="PTHR34667">
    <property type="entry name" value="D-AMINOACYL-TRNA DEACYLASE"/>
    <property type="match status" value="1"/>
</dbReference>
<reference evidence="5" key="2">
    <citation type="submission" date="2022-09" db="EMBL/GenBank/DDBJ databases">
        <authorList>
            <person name="Sun Q."/>
            <person name="Ohkuma M."/>
        </authorList>
    </citation>
    <scope>NUCLEOTIDE SEQUENCE</scope>
    <source>
        <strain evidence="5">JCM 13583</strain>
    </source>
</reference>
<dbReference type="InterPro" id="IPR007508">
    <property type="entry name" value="DtdA"/>
</dbReference>
<dbReference type="GO" id="GO:0019478">
    <property type="term" value="P:D-amino acid catabolic process"/>
    <property type="evidence" value="ECO:0007669"/>
    <property type="project" value="UniProtKB-UniRule"/>
</dbReference>
<comment type="cofactor">
    <cofactor evidence="4">
        <name>Zn(2+)</name>
        <dbReference type="ChEBI" id="CHEBI:29105"/>
    </cofactor>
    <text evidence="4">Binds 2 Zn(2+) ions per subunit.</text>
</comment>
<dbReference type="PIRSF" id="PIRSF016210">
    <property type="entry name" value="UCP016210"/>
    <property type="match status" value="1"/>
</dbReference>
<comment type="subunit">
    <text evidence="4">Monomer.</text>
</comment>
<comment type="function">
    <text evidence="4">D-aminoacyl-tRNA deacylase with broad substrate specificity. By recycling D-aminoacyl-tRNA to D-amino acids and free tRNA molecules, this enzyme counteracts the toxicity associated with the formation of D-aminoacyl-tRNA entities in vivo.</text>
</comment>
<keyword evidence="1 4" id="KW-0479">Metal-binding</keyword>
<evidence type="ECO:0000313" key="6">
    <source>
        <dbReference type="Proteomes" id="UP000632195"/>
    </source>
</evidence>
<dbReference type="Gene3D" id="3.40.50.10700">
    <property type="entry name" value="AF0625-like"/>
    <property type="match status" value="1"/>
</dbReference>
<dbReference type="InterPro" id="IPR018033">
    <property type="entry name" value="Deacylase_DtdA_archaea"/>
</dbReference>
<dbReference type="AlphaFoldDB" id="A0AA37BQE3"/>
<comment type="catalytic activity">
    <reaction evidence="4">
        <text>a D-aminoacyl-tRNA + H2O = a tRNA + a D-alpha-amino acid + H(+)</text>
        <dbReference type="Rhea" id="RHEA:13953"/>
        <dbReference type="Rhea" id="RHEA-COMP:10123"/>
        <dbReference type="Rhea" id="RHEA-COMP:10124"/>
        <dbReference type="ChEBI" id="CHEBI:15377"/>
        <dbReference type="ChEBI" id="CHEBI:15378"/>
        <dbReference type="ChEBI" id="CHEBI:59871"/>
        <dbReference type="ChEBI" id="CHEBI:78442"/>
        <dbReference type="ChEBI" id="CHEBI:79333"/>
        <dbReference type="EC" id="3.1.1.96"/>
    </reaction>
</comment>
<proteinExistence type="inferred from homology"/>
<dbReference type="Gene3D" id="3.40.630.50">
    <property type="entry name" value="AF0625-like"/>
    <property type="match status" value="1"/>
</dbReference>
<name>A0AA37BQE3_9ARCH</name>
<comment type="similarity">
    <text evidence="4">Belongs to the DtdA deacylase family.</text>
</comment>
<evidence type="ECO:0000256" key="3">
    <source>
        <dbReference type="ARBA" id="ARBA00022833"/>
    </source>
</evidence>
<dbReference type="Pfam" id="PF04414">
    <property type="entry name" value="tRNA_deacylase"/>
    <property type="match status" value="1"/>
</dbReference>
<organism evidence="5 6">
    <name type="scientific">Thermogymnomonas acidicola</name>
    <dbReference type="NCBI Taxonomy" id="399579"/>
    <lineage>
        <taxon>Archaea</taxon>
        <taxon>Methanobacteriati</taxon>
        <taxon>Thermoplasmatota</taxon>
        <taxon>Thermoplasmata</taxon>
        <taxon>Thermoplasmatales</taxon>
        <taxon>Thermogymnomonas</taxon>
    </lineage>
</organism>
<keyword evidence="3 4" id="KW-0862">Zinc</keyword>